<evidence type="ECO:0000313" key="2">
    <source>
        <dbReference type="Proteomes" id="UP000478546"/>
    </source>
</evidence>
<dbReference type="Proteomes" id="UP000478546">
    <property type="component" value="Unassembled WGS sequence"/>
</dbReference>
<accession>A0A6B2HC13</accession>
<reference evidence="1 2" key="1">
    <citation type="submission" date="2020-01" db="EMBL/GenBank/DDBJ databases">
        <authorList>
            <person name="Kim M.K."/>
        </authorList>
    </citation>
    <scope>NUCLEOTIDE SEQUENCE [LARGE SCALE GENOMIC DNA]</scope>
    <source>
        <strain evidence="1 2">BT213</strain>
    </source>
</reference>
<sequence>MRIFTPLRVIFMTRRLVVVLTMLLLCISLRSVAETKYWRGSNNNQTGTDWNTAANWSPSGVPLAGDDIVIGDVGMNSGRSGPIINDWNDYSIKSLTIGKDVTVTFTMAPRSMRVAGNVTIGSKGTLTNIGAQAYYSGSFIVETGGQYVEEGYSENNGKGNGSKVWAVSEFLGTGVTIKGLANTANSRSFGTLKITGSVILESNLALTKTNSYSAKNGKLVVSDDPELYVTGTLNPGNYQIQFVGSRADVTFDVAQSAVIHVKKENFIDNYTTTAAPIEPMFPTALNALAVVNYSGLINQNILSARQYGVLRISGGGVKSLSVNTTVVSDLFVDAATLDIASYTLDRTALGGTMNVANLATLRLSASNFPTNYLTVDLGPTSTVEYYGGGQTVTDVAKGYGNLHLIGNGIKTMPLPASSAPLVIAGNLVGAGSAQFTARSNINIAGNVDLSVTASFKGSSFTHTVGGNWINNADFESGTSTVLLTGTGKKIERTSTTALSATLRNEFYNLQVAGLGTIILTPTGQNLSVKGNLSTTGAGTLTQSANGLIMEKNTGNIATTISGVGITLNNLTINNQTSTTASFLVNGNFLTNSGASFTATGGTITFGSLNKSTIYSITNSGTTQFFALNIARLMSDSPIEALSSFSISSDLSGNNLKATAGTVAFNGNSTFGGEHHLFNVAITGTLLKMAAGSVMGVKSTFTGTNFDATAQNTVIYNGAAQNLNNVNYYHLRLSTSSGAVTKAALNAITALGNITIDESVTFTAGNYTHTLHGNWINNGALSAGTSTFIFAGAANTTVTGVTTFNIIRIVKSDASNFITLNNDITTTDLHLSTGFMKTGANKVIMLGERYDNGWVEGTITRTKASGFDTGKEYLFNGPYVSVNFGTITEQVTEVSVTSNPAIITFSGAIPVNRLYRVQTNGAYTKAKLRLQYEDSELNGNTEKSDEDGLKLSYSDSYPVGVSWSPADKKLNDYQANWVEDNGVTASNPNGYTNLSRYWALSDKPNRYFWKGTKNTAWEDAENWERYKTDGVTLEAATSAPTPSDIVELGTSIHNFEPTIGSEIFIKGLQFKPDYNIVLTIGSDLYNSEVTAAPSLTVKGNITPVGTNAQAHIINTGDQKLEARSSLQLDNGQHKININKTAGEIVVLGSINQNTADLNIGAGNLRIQGDYAKAGGTFTTNKGTVTYEGGNAQIVADVSYHHLTINKPGGVAQYSVAGAKSIGGNLTITNGNLVLQTPENSTGELTVTGNVSIANAATAKLNASNTNLKVKGNWAKAGGSFDAGTAIVTFEGAGSQLVSTSDFNNVIFNNASTDGVKLTGNVQVNGNATIQQGKLDLVTYTLNRSTIGGSFTLASGTTLDLQGSDNFPANFNTNLIDTASTVNYSGEVAQNVRPLTYGKLTFTGGGTALPKSLSGATTVKGKVTVNSGAQLNANNQTLTLSGSLVVNGSFSPGVYTAPTPPTGTLILANTAGKTKYITGTSFTVNNMVVSVGAMYALVAPTFTINGDIDITGDGEFYSDPYNPNPKNRGFIATSVLTNALFNARDAKVDVAGNFRSSGILMSNGTAKFLGGRKQTIQLLAPIVPYNEMAPTVEFSGTVAPVFNSTRSPEFADVTISLSNAAGEEIATSVGWTVAGKFIVKPGSTFNGGSYTHKFYSAVVNYGTIKSSGLIDFTTPYPFADAPLAHPFVLGNFESTGTLKLGGTGQILLSGSVAPTLNNLIISNSKGITTTTLNSDYPLTITDWTINGNLTIESTGILNAIPLVPTNNLLGTNFSIKGDLINNGAIVSKNPADKSFIGLGGNFTFTGTNSKISGTGTTMLGSLMVDTNAKLEVGKSVYIYSDLSHKGAEFSTGENTLYFTGPYSSSISTDPANTLSLSKFVVAKDEQTATVTLNTNTDKLLSMVVQKGILDLKTNTVTVHPDITEIIDGAASITPVTTIVAAAPGATIKVGGTSTLPTADVFSLSPTSTAEYYGSSQEVKSVQYGNLALNNTHIATFEDKPDGTSIASIAGNLTVKGESTQSVKTPTTVNFNGAVNQTIAPLAYKNLTLSTGGTKTFAAAFASGIKNELSISGALSSTVGVTVDANDTDVTVNYNGTANQAVLPTDYYNLTLSNTGIKYFSGTTGIANIFTPGAGLADLSAAGNIINFNGSVAQSIPGLAYKNIQVSGAGDKTLQAAASASESVIMGTGIIKTGSHILTLVNTANLVGETNNSYIHGKVVTERTFGATSGNSVTSTQGVAPQGITATSSDFGNIGIQVSTTKDLGTVTVTRETGVPIISPTSTNQSIARNFTFSVSNVSANSDLDASVIFKYLDWELNGLQEPDLRLSSFEDGKWIKQSTAAPDAASNTIGASVKTLTRLTLGSIISPLPVELLSFTAKKNGNNAELKWATASEKNNAGFEVQVSKDGYSYERIGFVDSKVGSSAVKQEYSFTDTRNGKNGTLYYRLKQIDMDGVSKLYGPKAIDFGVIVAATPVQVYPNPFNDKLRLSLSSPAAGIATIKLYTATGKLLKTMPLQVQAGLNENPLPLAQAAYEPGLYLLVIELNGQQQTIKLMKE</sequence>
<dbReference type="EMBL" id="JAAEAA010000023">
    <property type="protein sequence ID" value="NDK57284.1"/>
    <property type="molecule type" value="Genomic_DNA"/>
</dbReference>
<keyword evidence="2" id="KW-1185">Reference proteome</keyword>
<protein>
    <submittedName>
        <fullName evidence="1">T9SS type A sorting domain-containing protein</fullName>
    </submittedName>
</protein>
<gene>
    <name evidence="1" type="ORF">GWO68_15280</name>
</gene>
<evidence type="ECO:0000313" key="1">
    <source>
        <dbReference type="EMBL" id="NDK57284.1"/>
    </source>
</evidence>
<dbReference type="NCBIfam" id="TIGR04183">
    <property type="entry name" value="Por_Secre_tail"/>
    <property type="match status" value="1"/>
</dbReference>
<name>A0A6B2HC13_9BACT</name>
<dbReference type="InterPro" id="IPR026444">
    <property type="entry name" value="Secre_tail"/>
</dbReference>
<comment type="caution">
    <text evidence="1">The sequence shown here is derived from an EMBL/GenBank/DDBJ whole genome shotgun (WGS) entry which is preliminary data.</text>
</comment>
<organism evidence="1 2">
    <name type="scientific">Pontibacter fetidus</name>
    <dbReference type="NCBI Taxonomy" id="2700082"/>
    <lineage>
        <taxon>Bacteria</taxon>
        <taxon>Pseudomonadati</taxon>
        <taxon>Bacteroidota</taxon>
        <taxon>Cytophagia</taxon>
        <taxon>Cytophagales</taxon>
        <taxon>Hymenobacteraceae</taxon>
        <taxon>Pontibacter</taxon>
    </lineage>
</organism>
<proteinExistence type="predicted"/>